<dbReference type="InterPro" id="IPR023346">
    <property type="entry name" value="Lysozyme-like_dom_sf"/>
</dbReference>
<evidence type="ECO:0000256" key="3">
    <source>
        <dbReference type="ARBA" id="ARBA00023024"/>
    </source>
</evidence>
<feature type="disulfide bond" evidence="5">
    <location>
        <begin position="154"/>
        <end position="164"/>
    </location>
</feature>
<dbReference type="Proteomes" id="UP001161247">
    <property type="component" value="Chromosome 2"/>
</dbReference>
<dbReference type="GO" id="GO:0016998">
    <property type="term" value="P:cell wall macromolecule catabolic process"/>
    <property type="evidence" value="ECO:0007669"/>
    <property type="project" value="InterPro"/>
</dbReference>
<keyword evidence="4 5" id="KW-1015">Disulfide bond</keyword>
<dbReference type="GO" id="GO:0004568">
    <property type="term" value="F:chitinase activity"/>
    <property type="evidence" value="ECO:0007669"/>
    <property type="project" value="InterPro"/>
</dbReference>
<dbReference type="CDD" id="cd00325">
    <property type="entry name" value="chitinase_GH19"/>
    <property type="match status" value="1"/>
</dbReference>
<dbReference type="GO" id="GO:0006032">
    <property type="term" value="P:chitin catabolic process"/>
    <property type="evidence" value="ECO:0007669"/>
    <property type="project" value="UniProtKB-KW"/>
</dbReference>
<dbReference type="GO" id="GO:0006952">
    <property type="term" value="P:defense response"/>
    <property type="evidence" value="ECO:0007669"/>
    <property type="project" value="UniProtKB-KW"/>
</dbReference>
<feature type="disulfide bond" evidence="5">
    <location>
        <begin position="264"/>
        <end position="301"/>
    </location>
</feature>
<dbReference type="PANTHER" id="PTHR22595:SF96">
    <property type="entry name" value="CHITINASE"/>
    <property type="match status" value="1"/>
</dbReference>
<dbReference type="AlphaFoldDB" id="A0AAV1CJY1"/>
<dbReference type="Gene3D" id="1.10.530.10">
    <property type="match status" value="1"/>
</dbReference>
<keyword evidence="2" id="KW-0611">Plant defense</keyword>
<keyword evidence="9" id="KW-1185">Reference proteome</keyword>
<dbReference type="GO" id="GO:0005975">
    <property type="term" value="P:carbohydrate metabolic process"/>
    <property type="evidence" value="ECO:0007669"/>
    <property type="project" value="InterPro"/>
</dbReference>
<evidence type="ECO:0000256" key="1">
    <source>
        <dbReference type="ARBA" id="ARBA00003102"/>
    </source>
</evidence>
<feature type="signal peptide" evidence="6">
    <location>
        <begin position="1"/>
        <end position="21"/>
    </location>
</feature>
<keyword evidence="6" id="KW-0732">Signal</keyword>
<evidence type="ECO:0000256" key="5">
    <source>
        <dbReference type="PIRSR" id="PIRSR001060-2"/>
    </source>
</evidence>
<dbReference type="EMBL" id="OX459119">
    <property type="protein sequence ID" value="CAI9094993.1"/>
    <property type="molecule type" value="Genomic_DNA"/>
</dbReference>
<sequence>MAKLLTVVLIVAAMVMPLVLAYESVPAKVVKTSKGKKYCTKGWECTTPSIYCCNLTISDYFQVDNFEQFFEKRNSPIAHAVGFWDYQSFIIASSLFQHKGFGTTGNKTMQMLELCAFLGHVGSGTTCGSLVSTGGPYAWGLCYNHEMSPSQSFCNDDFKLTYPCAPGADYFGRGAIPVYWNNNYGRIGEGINEDLLNHPEKLEQNATIAWIAAMHQWMTPAEKGLPSPHEVFIGDWKPTKNDTLENRLPGFGSTMNLLYGENVCNKGDDATMGRYINHFLYYADLLGVGREKAGPHEVLTCEQSKQFKPASGKASS</sequence>
<reference evidence="8" key="1">
    <citation type="submission" date="2023-03" db="EMBL/GenBank/DDBJ databases">
        <authorList>
            <person name="Julca I."/>
        </authorList>
    </citation>
    <scope>NUCLEOTIDE SEQUENCE</scope>
</reference>
<evidence type="ECO:0000256" key="4">
    <source>
        <dbReference type="ARBA" id="ARBA00023157"/>
    </source>
</evidence>
<dbReference type="SUPFAM" id="SSF53955">
    <property type="entry name" value="Lysozyme-like"/>
    <property type="match status" value="1"/>
</dbReference>
<dbReference type="Gene3D" id="3.30.20.10">
    <property type="entry name" value="Endochitinase, domain 2"/>
    <property type="match status" value="1"/>
</dbReference>
<evidence type="ECO:0000256" key="2">
    <source>
        <dbReference type="ARBA" id="ARBA00022821"/>
    </source>
</evidence>
<evidence type="ECO:0000259" key="7">
    <source>
        <dbReference type="Pfam" id="PF00182"/>
    </source>
</evidence>
<comment type="function">
    <text evidence="1">Defense against chitin-containing fungal pathogens.</text>
</comment>
<evidence type="ECO:0000256" key="6">
    <source>
        <dbReference type="SAM" id="SignalP"/>
    </source>
</evidence>
<dbReference type="PIRSF" id="PIRSF001060">
    <property type="entry name" value="Endochitinase"/>
    <property type="match status" value="1"/>
</dbReference>
<dbReference type="Pfam" id="PF00182">
    <property type="entry name" value="Glyco_hydro_19"/>
    <property type="match status" value="1"/>
</dbReference>
<evidence type="ECO:0000313" key="9">
    <source>
        <dbReference type="Proteomes" id="UP001161247"/>
    </source>
</evidence>
<dbReference type="PANTHER" id="PTHR22595">
    <property type="entry name" value="CHITINASE-RELATED"/>
    <property type="match status" value="1"/>
</dbReference>
<keyword evidence="3" id="KW-0624">Polysaccharide degradation</keyword>
<keyword evidence="3" id="KW-0146">Chitin degradation</keyword>
<accession>A0AAV1CJY1</accession>
<dbReference type="InterPro" id="IPR016283">
    <property type="entry name" value="Glyco_hydro_19"/>
</dbReference>
<feature type="chain" id="PRO_5043684727" evidence="6">
    <location>
        <begin position="22"/>
        <end position="316"/>
    </location>
</feature>
<name>A0AAV1CJY1_OLDCO</name>
<organism evidence="8 9">
    <name type="scientific">Oldenlandia corymbosa var. corymbosa</name>
    <dbReference type="NCBI Taxonomy" id="529605"/>
    <lineage>
        <taxon>Eukaryota</taxon>
        <taxon>Viridiplantae</taxon>
        <taxon>Streptophyta</taxon>
        <taxon>Embryophyta</taxon>
        <taxon>Tracheophyta</taxon>
        <taxon>Spermatophyta</taxon>
        <taxon>Magnoliopsida</taxon>
        <taxon>eudicotyledons</taxon>
        <taxon>Gunneridae</taxon>
        <taxon>Pentapetalae</taxon>
        <taxon>asterids</taxon>
        <taxon>lamiids</taxon>
        <taxon>Gentianales</taxon>
        <taxon>Rubiaceae</taxon>
        <taxon>Rubioideae</taxon>
        <taxon>Spermacoceae</taxon>
        <taxon>Hedyotis-Oldenlandia complex</taxon>
        <taxon>Oldenlandia</taxon>
    </lineage>
</organism>
<dbReference type="InterPro" id="IPR000726">
    <property type="entry name" value="Glyco_hydro_19_cat"/>
</dbReference>
<protein>
    <submittedName>
        <fullName evidence="8">OLC1v1030842C1</fullName>
    </submittedName>
</protein>
<feature type="domain" description="Glycoside hydrolase family 19 catalytic" evidence="7">
    <location>
        <begin position="64"/>
        <end position="290"/>
    </location>
</feature>
<evidence type="ECO:0000313" key="8">
    <source>
        <dbReference type="EMBL" id="CAI9094993.1"/>
    </source>
</evidence>
<proteinExistence type="predicted"/>
<gene>
    <name evidence="8" type="ORF">OLC1_LOCUS6060</name>
</gene>
<keyword evidence="3" id="KW-0119">Carbohydrate metabolism</keyword>